<reference evidence="1" key="1">
    <citation type="submission" date="2018-05" db="EMBL/GenBank/DDBJ databases">
        <authorList>
            <person name="Lanie J.A."/>
            <person name="Ng W.-L."/>
            <person name="Kazmierczak K.M."/>
            <person name="Andrzejewski T.M."/>
            <person name="Davidsen T.M."/>
            <person name="Wayne K.J."/>
            <person name="Tettelin H."/>
            <person name="Glass J.I."/>
            <person name="Rusch D."/>
            <person name="Podicherti R."/>
            <person name="Tsui H.-C.T."/>
            <person name="Winkler M.E."/>
        </authorList>
    </citation>
    <scope>NUCLEOTIDE SEQUENCE</scope>
</reference>
<organism evidence="1">
    <name type="scientific">marine metagenome</name>
    <dbReference type="NCBI Taxonomy" id="408172"/>
    <lineage>
        <taxon>unclassified sequences</taxon>
        <taxon>metagenomes</taxon>
        <taxon>ecological metagenomes</taxon>
    </lineage>
</organism>
<name>A0A382RSE4_9ZZZZ</name>
<evidence type="ECO:0000313" key="1">
    <source>
        <dbReference type="EMBL" id="SVC99878.1"/>
    </source>
</evidence>
<accession>A0A382RSE4</accession>
<dbReference type="EMBL" id="UINC01123417">
    <property type="protein sequence ID" value="SVC99878.1"/>
    <property type="molecule type" value="Genomic_DNA"/>
</dbReference>
<proteinExistence type="predicted"/>
<sequence length="90" mass="10117">VVDSSFSSLQEMTVRLKQEIRKTYKIFFIFSSIPKVKYYCFVLENPTYTRIWGILQECGVLLGGCLTVKNYVGGLLTGDDVIDLVVGISV</sequence>
<protein>
    <submittedName>
        <fullName evidence="1">Uncharacterized protein</fullName>
    </submittedName>
</protein>
<gene>
    <name evidence="1" type="ORF">METZ01_LOCUS352732</name>
</gene>
<feature type="non-terminal residue" evidence="1">
    <location>
        <position position="1"/>
    </location>
</feature>
<dbReference type="AlphaFoldDB" id="A0A382RSE4"/>